<proteinExistence type="evidence at protein level"/>
<name>Q9PRY8_TRISC</name>
<keyword id="KW-0903">Direct protein sequencing</keyword>
<organism>
    <name type="scientific">Triakis scyllium</name>
    <name type="common">Banded houndshark</name>
    <name type="synonym">Hemigaleus pingi</name>
    <dbReference type="NCBI Taxonomy" id="30494"/>
    <lineage>
        <taxon>Eukaryota</taxon>
        <taxon>Metazoa</taxon>
        <taxon>Chordata</taxon>
        <taxon>Craniata</taxon>
        <taxon>Vertebrata</taxon>
        <taxon>Chondrichthyes</taxon>
        <taxon>Elasmobranchii</taxon>
        <taxon>Galeomorphii</taxon>
        <taxon>Galeoidea</taxon>
        <taxon>Carcharhiniformes</taxon>
        <taxon>Triakidae</taxon>
        <taxon>Triakis</taxon>
    </lineage>
</organism>
<sequence>NRPYIHPFQL</sequence>
<accession>Q9PRY8</accession>
<protein>
    <submittedName>
        <fullName>Angiotensin I</fullName>
    </submittedName>
</protein>
<reference key="1">
    <citation type="journal article" date="1993" name="J. Endocrinol.">
        <title>A novel angiotensin I isolated from an elasmobranch fish.</title>
        <authorList>
            <person name="Takei Y."/>
            <person name="Hasegawa Y."/>
            <person name="Watanabe T.X."/>
            <person name="Nakajima K."/>
            <person name="Hazon N."/>
        </authorList>
    </citation>
    <scope>PROTEIN SEQUENCE</scope>
</reference>